<dbReference type="Proteomes" id="UP000184212">
    <property type="component" value="Unassembled WGS sequence"/>
</dbReference>
<accession>A0A1M5TEV6</accession>
<feature type="region of interest" description="Disordered" evidence="1">
    <location>
        <begin position="19"/>
        <end position="66"/>
    </location>
</feature>
<evidence type="ECO:0000313" key="2">
    <source>
        <dbReference type="EMBL" id="SHH49218.1"/>
    </source>
</evidence>
<dbReference type="STRING" id="947013.SAMN04488109_4033"/>
<dbReference type="OrthoDB" id="982253at2"/>
<gene>
    <name evidence="2" type="ORF">SAMN04488109_4033</name>
</gene>
<keyword evidence="3" id="KW-1185">Reference proteome</keyword>
<proteinExistence type="predicted"/>
<evidence type="ECO:0000313" key="3">
    <source>
        <dbReference type="Proteomes" id="UP000184212"/>
    </source>
</evidence>
<name>A0A1M5TEV6_9BACT</name>
<organism evidence="2 3">
    <name type="scientific">Chryseolinea serpens</name>
    <dbReference type="NCBI Taxonomy" id="947013"/>
    <lineage>
        <taxon>Bacteria</taxon>
        <taxon>Pseudomonadati</taxon>
        <taxon>Bacteroidota</taxon>
        <taxon>Cytophagia</taxon>
        <taxon>Cytophagales</taxon>
        <taxon>Fulvivirgaceae</taxon>
        <taxon>Chryseolinea</taxon>
    </lineage>
</organism>
<reference evidence="2 3" key="1">
    <citation type="submission" date="2016-11" db="EMBL/GenBank/DDBJ databases">
        <authorList>
            <person name="Jaros S."/>
            <person name="Januszkiewicz K."/>
            <person name="Wedrychowicz H."/>
        </authorList>
    </citation>
    <scope>NUCLEOTIDE SEQUENCE [LARGE SCALE GENOMIC DNA]</scope>
    <source>
        <strain evidence="2 3">DSM 24574</strain>
    </source>
</reference>
<evidence type="ECO:0000256" key="1">
    <source>
        <dbReference type="SAM" id="MobiDB-lite"/>
    </source>
</evidence>
<dbReference type="AlphaFoldDB" id="A0A1M5TEV6"/>
<dbReference type="EMBL" id="FQWQ01000003">
    <property type="protein sequence ID" value="SHH49218.1"/>
    <property type="molecule type" value="Genomic_DNA"/>
</dbReference>
<sequence length="133" mass="14980">MSKKKNTLKDLDEFLKQQAATLVSPPSLREKIEETAPPAPAIKEQPKAEAPPPAPQASTTPGEVSSASILEDLKTLSEKEGVFFRQKLYDLIIQTLETQKKSLPEDKMLINTALYLKSGNLWKEAIREYWKKQ</sequence>
<dbReference type="RefSeq" id="WP_073137604.1">
    <property type="nucleotide sequence ID" value="NZ_FQWQ01000003.1"/>
</dbReference>
<protein>
    <submittedName>
        <fullName evidence="2">Uncharacterized protein</fullName>
    </submittedName>
</protein>